<feature type="compositionally biased region" description="Polar residues" evidence="2">
    <location>
        <begin position="154"/>
        <end position="165"/>
    </location>
</feature>
<dbReference type="InterPro" id="IPR019607">
    <property type="entry name" value="Putative_zinc-finger_domain"/>
</dbReference>
<feature type="compositionally biased region" description="Polar residues" evidence="2">
    <location>
        <begin position="709"/>
        <end position="719"/>
    </location>
</feature>
<accession>A0AAW1W1V9</accession>
<dbReference type="EMBL" id="JBEDUW010000007">
    <property type="protein sequence ID" value="KAK9913466.1"/>
    <property type="molecule type" value="Genomic_DNA"/>
</dbReference>
<dbReference type="InterPro" id="IPR011990">
    <property type="entry name" value="TPR-like_helical_dom_sf"/>
</dbReference>
<gene>
    <name evidence="4" type="ORF">M0R45_037280</name>
</gene>
<evidence type="ECO:0000313" key="5">
    <source>
        <dbReference type="Proteomes" id="UP001457282"/>
    </source>
</evidence>
<feature type="region of interest" description="Disordered" evidence="2">
    <location>
        <begin position="1"/>
        <end position="182"/>
    </location>
</feature>
<feature type="compositionally biased region" description="Basic and acidic residues" evidence="2">
    <location>
        <begin position="780"/>
        <end position="795"/>
    </location>
</feature>
<keyword evidence="1" id="KW-0175">Coiled coil</keyword>
<organism evidence="4 5">
    <name type="scientific">Rubus argutus</name>
    <name type="common">Southern blackberry</name>
    <dbReference type="NCBI Taxonomy" id="59490"/>
    <lineage>
        <taxon>Eukaryota</taxon>
        <taxon>Viridiplantae</taxon>
        <taxon>Streptophyta</taxon>
        <taxon>Embryophyta</taxon>
        <taxon>Tracheophyta</taxon>
        <taxon>Spermatophyta</taxon>
        <taxon>Magnoliopsida</taxon>
        <taxon>eudicotyledons</taxon>
        <taxon>Gunneridae</taxon>
        <taxon>Pentapetalae</taxon>
        <taxon>rosids</taxon>
        <taxon>fabids</taxon>
        <taxon>Rosales</taxon>
        <taxon>Rosaceae</taxon>
        <taxon>Rosoideae</taxon>
        <taxon>Rosoideae incertae sedis</taxon>
        <taxon>Rubus</taxon>
    </lineage>
</organism>
<feature type="region of interest" description="Disordered" evidence="2">
    <location>
        <begin position="768"/>
        <end position="827"/>
    </location>
</feature>
<dbReference type="GO" id="GO:0005634">
    <property type="term" value="C:nucleus"/>
    <property type="evidence" value="ECO:0007669"/>
    <property type="project" value="TreeGrafter"/>
</dbReference>
<evidence type="ECO:0000256" key="1">
    <source>
        <dbReference type="SAM" id="Coils"/>
    </source>
</evidence>
<proteinExistence type="predicted"/>
<feature type="compositionally biased region" description="Polar residues" evidence="2">
    <location>
        <begin position="81"/>
        <end position="104"/>
    </location>
</feature>
<feature type="coiled-coil region" evidence="1">
    <location>
        <begin position="523"/>
        <end position="554"/>
    </location>
</feature>
<evidence type="ECO:0000259" key="3">
    <source>
        <dbReference type="Pfam" id="PF10650"/>
    </source>
</evidence>
<feature type="region of interest" description="Disordered" evidence="2">
    <location>
        <begin position="208"/>
        <end position="234"/>
    </location>
</feature>
<reference evidence="4 5" key="1">
    <citation type="journal article" date="2023" name="G3 (Bethesda)">
        <title>A chromosome-length genome assembly and annotation of blackberry (Rubus argutus, cv. 'Hillquist').</title>
        <authorList>
            <person name="Bruna T."/>
            <person name="Aryal R."/>
            <person name="Dudchenko O."/>
            <person name="Sargent D.J."/>
            <person name="Mead D."/>
            <person name="Buti M."/>
            <person name="Cavallini A."/>
            <person name="Hytonen T."/>
            <person name="Andres J."/>
            <person name="Pham M."/>
            <person name="Weisz D."/>
            <person name="Mascagni F."/>
            <person name="Usai G."/>
            <person name="Natali L."/>
            <person name="Bassil N."/>
            <person name="Fernandez G.E."/>
            <person name="Lomsadze A."/>
            <person name="Armour M."/>
            <person name="Olukolu B."/>
            <person name="Poorten T."/>
            <person name="Britton C."/>
            <person name="Davik J."/>
            <person name="Ashrafi H."/>
            <person name="Aiden E.L."/>
            <person name="Borodovsky M."/>
            <person name="Worthington M."/>
        </authorList>
    </citation>
    <scope>NUCLEOTIDE SEQUENCE [LARGE SCALE GENOMIC DNA]</scope>
    <source>
        <strain evidence="4">PI 553951</strain>
    </source>
</reference>
<dbReference type="PANTHER" id="PTHR21563:SF3">
    <property type="entry name" value="ZINC FINGER C3H1 DOMAIN-CONTAINING PROTEIN"/>
    <property type="match status" value="1"/>
</dbReference>
<comment type="caution">
    <text evidence="4">The sequence shown here is derived from an EMBL/GenBank/DDBJ whole genome shotgun (WGS) entry which is preliminary data.</text>
</comment>
<feature type="compositionally biased region" description="Polar residues" evidence="2">
    <location>
        <begin position="211"/>
        <end position="234"/>
    </location>
</feature>
<protein>
    <recommendedName>
        <fullName evidence="3">Putative zinc-finger domain-containing protein</fullName>
    </recommendedName>
</protein>
<dbReference type="InterPro" id="IPR039278">
    <property type="entry name" value="Red1"/>
</dbReference>
<name>A0AAW1W1V9_RUBAR</name>
<feature type="domain" description="Putative zinc-finger" evidence="3">
    <location>
        <begin position="952"/>
        <end position="972"/>
    </location>
</feature>
<keyword evidence="5" id="KW-1185">Reference proteome</keyword>
<dbReference type="Pfam" id="PF10650">
    <property type="entry name" value="zf-C3H1"/>
    <property type="match status" value="1"/>
</dbReference>
<evidence type="ECO:0000256" key="2">
    <source>
        <dbReference type="SAM" id="MobiDB-lite"/>
    </source>
</evidence>
<sequence>MEADASPMQVEPADKTPSSELPLNPPKSREEGELSSDDNDENPVCSVAHSTGTSVLPPGTMLVPPVNKSTHGNQVGKAVSPASSADIQSQIFKQPTSQKSNDTNRVPLKSATPGWRPQHAHSGPNNNLVISFSDDDSQSDSEEKERGKLKALHTKSNMTRVTTNGKPPISSLAKPNKLGQPARNMNKVIPKKLSMNRTFITSMANIRGVNSRDSGPSSAEQGSRAGNFNSTNKNIVNRERGYELQDLRQQIALKETELKLKESELKLKSAQRTKDSVTCKDDNARGLHRDEANKCSAGYSDAMQIEPKEPDKKRIKVSGSFSTQLAALSPQELPVAKSVLPSKNPAVENISQLDTSKIDHLQKEIQVRPTESSIVKWQNYNDKHVAGILGNIHTGVKDGAGVNAEYIQSDGRGKQMDSVVTPNQAMSLANRTCIDFPNNLNSVELNHTNTNRGHLEPGSFLNNLTSGKKLMQSGDHQEAVSSDKRLEPSFYSAYQALLNNTNLSNCFGNSNVTGDGNLNMQSLVQMEEMLDKGLEEAQEHRRRCEIEEQNALKAYRKAQRALLEANARCDVLYRKRELYSADFRAYVIDNPSLLCSSRQNEQAGLGLDHTNSLSDNVNLIPTSSHQMQLEHNDCNLAVIDSNIQCVSSAQIPTSYQHLSGQNIGSEPCGKPDASASEPVSLQGNNGADGVCSPSNESDSSANEDEDTFSFENESVQPNSECHIVDKQKEADKESNSIMSIALNEESLLLEKALRSTLFAKLGTKHVSKSSGICNVTGPAVEREAESDSRSEETQKVNESSPFSEVEKNQQSDFEGTDGQEKSFTESPLEIQREHSIEHLSLNSHSSGFFEDRHSFGGDHSLNSMIFSPSYILRSAFGYMKVINPINVIEHQDRSQRSGTCDTNIEDCSFINSGITQFSSTMTDPVKKTLVTLCGREVGSYTTSPAVDPFWPLCMYELRGKCNNDECPWQHVKDYSTPHMSPHQHDNSEIADCQVAQTLCKERCDGSTKVPWRHNVMTSPTYLVGLSILKADLHSYDSVLARRYGECWKKCFSLFLALSKSFQKDFPADGPVLHGNDGRIEVPVSWNRQTSYFQSRNSGVNQPNQALADNEQYLEKALLIFSQEVNALEGMRKALPVLSRALEADPTSVVLWVFYLLIYYSNMKSVGKDDMFSCAVNYNDRSYELWIMFINSRMQLSDRLVTYDVALSALCRHASSDKDKMHASACILDLVLQMVDCLCMSGNAEKAIQKICGLFSAATNIYDPDSPLLTDISTCLTVHDKCILGVCCVYLVMYRKLPDAVVLQFECQKELFAIEWPSIELTDNGKQKAVKLMEAVADSVCQSLDKSELDLSLAHFFALNHLRCMAAIDSLEYCRNLLGKYLKMFPSCLELVLISARVHKHDPGDSLFEGFEEALNNWPKEVPGIQCIWNQYVVYAHQKGQFDFGKELIGRWFHSVWQVHCLQNGTSDDMECDNSDGSLASDSVLQTLGTDVKQMDVMFAYLNLSLYKFIQNDQIEARLALERALKAAVPEYSKHCMREHALFMLSEESGFKENCRLGGMEKILDRYIGDAQAFPSSEPLSRQFIANIKKPRVRQLVSNVFSPFSSDFALVNSVLEVWYGPSLLPKKMGETKCLVDFVEAILDITPSNYQLAISVCKLLISGNHATDISSVSVLFWASSNLVSAIFHAVPIPPEYVWVEAAEMLGNMVNVEVISERFYKRALSVYPFSVKLWKSYYMLSMMTTGNMNTVVETAKEKGIELD</sequence>
<dbReference type="Proteomes" id="UP001457282">
    <property type="component" value="Unassembled WGS sequence"/>
</dbReference>
<dbReference type="GO" id="GO:0000178">
    <property type="term" value="C:exosome (RNase complex)"/>
    <property type="evidence" value="ECO:0007669"/>
    <property type="project" value="TreeGrafter"/>
</dbReference>
<dbReference type="PANTHER" id="PTHR21563">
    <property type="entry name" value="ZINC FINGER C3H1 DOMAIN-CONTAINING PROTEIN"/>
    <property type="match status" value="1"/>
</dbReference>
<feature type="region of interest" description="Disordered" evidence="2">
    <location>
        <begin position="657"/>
        <end position="721"/>
    </location>
</feature>
<feature type="coiled-coil region" evidence="1">
    <location>
        <begin position="244"/>
        <end position="280"/>
    </location>
</feature>
<dbReference type="SUPFAM" id="SSF48452">
    <property type="entry name" value="TPR-like"/>
    <property type="match status" value="1"/>
</dbReference>
<evidence type="ECO:0000313" key="4">
    <source>
        <dbReference type="EMBL" id="KAK9913466.1"/>
    </source>
</evidence>